<dbReference type="EMBL" id="AZHF01000006">
    <property type="protein sequence ID" value="OAA74495.1"/>
    <property type="molecule type" value="Genomic_DNA"/>
</dbReference>
<feature type="compositionally biased region" description="Low complexity" evidence="1">
    <location>
        <begin position="10"/>
        <end position="21"/>
    </location>
</feature>
<feature type="region of interest" description="Disordered" evidence="1">
    <location>
        <begin position="1"/>
        <end position="25"/>
    </location>
</feature>
<evidence type="ECO:0000313" key="2">
    <source>
        <dbReference type="EMBL" id="OAA74495.1"/>
    </source>
</evidence>
<name>A0A168F0L5_CORDF</name>
<gene>
    <name evidence="2" type="ORF">LEL_08076</name>
</gene>
<protein>
    <submittedName>
        <fullName evidence="2">Uncharacterized protein</fullName>
    </submittedName>
</protein>
<reference evidence="2 3" key="1">
    <citation type="journal article" date="2016" name="Genome Biol. Evol.">
        <title>Divergent and convergent evolution of fungal pathogenicity.</title>
        <authorList>
            <person name="Shang Y."/>
            <person name="Xiao G."/>
            <person name="Zheng P."/>
            <person name="Cen K."/>
            <person name="Zhan S."/>
            <person name="Wang C."/>
        </authorList>
    </citation>
    <scope>NUCLEOTIDE SEQUENCE [LARGE SCALE GENOMIC DNA]</scope>
    <source>
        <strain evidence="2 3">RCEF 1005</strain>
    </source>
</reference>
<accession>A0A168F0L5</accession>
<organism evidence="2 3">
    <name type="scientific">Akanthomyces lecanii RCEF 1005</name>
    <dbReference type="NCBI Taxonomy" id="1081108"/>
    <lineage>
        <taxon>Eukaryota</taxon>
        <taxon>Fungi</taxon>
        <taxon>Dikarya</taxon>
        <taxon>Ascomycota</taxon>
        <taxon>Pezizomycotina</taxon>
        <taxon>Sordariomycetes</taxon>
        <taxon>Hypocreomycetidae</taxon>
        <taxon>Hypocreales</taxon>
        <taxon>Cordycipitaceae</taxon>
        <taxon>Akanthomyces</taxon>
        <taxon>Cordyceps confragosa</taxon>
    </lineage>
</organism>
<keyword evidence="3" id="KW-1185">Reference proteome</keyword>
<dbReference type="AlphaFoldDB" id="A0A168F0L5"/>
<dbReference type="Proteomes" id="UP000076881">
    <property type="component" value="Unassembled WGS sequence"/>
</dbReference>
<dbReference type="OrthoDB" id="5289641at2759"/>
<dbReference type="PANTHER" id="PTHR39697:SF1">
    <property type="entry name" value="RICIN B LECTIN DOMAIN-CONTAINING PROTEIN"/>
    <property type="match status" value="1"/>
</dbReference>
<evidence type="ECO:0000313" key="3">
    <source>
        <dbReference type="Proteomes" id="UP000076881"/>
    </source>
</evidence>
<evidence type="ECO:0000256" key="1">
    <source>
        <dbReference type="SAM" id="MobiDB-lite"/>
    </source>
</evidence>
<dbReference type="PANTHER" id="PTHR39697">
    <property type="entry name" value="RICIN B LECTIN DOMAIN-CONTAINING PROTEIN-RELATED"/>
    <property type="match status" value="1"/>
</dbReference>
<sequence length="192" mass="21537">MPLFTHADGAESSAESFTTASLTPNGAFTPATELEGDVSTRIWLELARAVRTNHTHDPTPGDTVIIVDKTFARVLACHPGGHLILDDITEYDDKQAIPERWQWLCTKTDNFIGFRNLAEDSFLGHDLWWNFAAQVTEQKGWEHFVLTKHQNGYYIQSPFWWSLSPLSARSDGAGIEAVKSDGTLWGFIRVSE</sequence>
<comment type="caution">
    <text evidence="2">The sequence shown here is derived from an EMBL/GenBank/DDBJ whole genome shotgun (WGS) entry which is preliminary data.</text>
</comment>
<proteinExistence type="predicted"/>